<protein>
    <recommendedName>
        <fullName evidence="4">Transposase</fullName>
    </recommendedName>
</protein>
<reference evidence="2 3" key="1">
    <citation type="journal article" date="2017" name="Nature">
        <title>The Apostasia genome and the evolution of orchids.</title>
        <authorList>
            <person name="Zhang G.Q."/>
            <person name="Liu K.W."/>
            <person name="Li Z."/>
            <person name="Lohaus R."/>
            <person name="Hsiao Y.Y."/>
            <person name="Niu S.C."/>
            <person name="Wang J.Y."/>
            <person name="Lin Y.C."/>
            <person name="Xu Q."/>
            <person name="Chen L.J."/>
            <person name="Yoshida K."/>
            <person name="Fujiwara S."/>
            <person name="Wang Z.W."/>
            <person name="Zhang Y.Q."/>
            <person name="Mitsuda N."/>
            <person name="Wang M."/>
            <person name="Liu G.H."/>
            <person name="Pecoraro L."/>
            <person name="Huang H.X."/>
            <person name="Xiao X.J."/>
            <person name="Lin M."/>
            <person name="Wu X.Y."/>
            <person name="Wu W.L."/>
            <person name="Chen Y.Y."/>
            <person name="Chang S.B."/>
            <person name="Sakamoto S."/>
            <person name="Ohme-Takagi M."/>
            <person name="Yagi M."/>
            <person name="Zeng S.J."/>
            <person name="Shen C.Y."/>
            <person name="Yeh C.M."/>
            <person name="Luo Y.B."/>
            <person name="Tsai W.C."/>
            <person name="Van de Peer Y."/>
            <person name="Liu Z.J."/>
        </authorList>
    </citation>
    <scope>NUCLEOTIDE SEQUENCE [LARGE SCALE GENOMIC DNA]</scope>
    <source>
        <strain evidence="3">cv. Shenzhen</strain>
        <tissue evidence="2">Stem</tissue>
    </source>
</reference>
<dbReference type="AlphaFoldDB" id="A0A2I0A229"/>
<sequence>MKERKNNVLSHIRYLWSNWRADLNRKYLKGKTPHVALAKVPDKLTKIEWEWLVKCYFSDPKYKEKLVAAILAEPHASHIEIIERCFGPHVHSHITCYGSSVKKMQQDPEKKILLEENLQLKKEIEKIKADIAAFKDLDIGV</sequence>
<organism evidence="2 3">
    <name type="scientific">Apostasia shenzhenica</name>
    <dbReference type="NCBI Taxonomy" id="1088818"/>
    <lineage>
        <taxon>Eukaryota</taxon>
        <taxon>Viridiplantae</taxon>
        <taxon>Streptophyta</taxon>
        <taxon>Embryophyta</taxon>
        <taxon>Tracheophyta</taxon>
        <taxon>Spermatophyta</taxon>
        <taxon>Magnoliopsida</taxon>
        <taxon>Liliopsida</taxon>
        <taxon>Asparagales</taxon>
        <taxon>Orchidaceae</taxon>
        <taxon>Apostasioideae</taxon>
        <taxon>Apostasia</taxon>
    </lineage>
</organism>
<dbReference type="OrthoDB" id="852073at2759"/>
<dbReference type="EMBL" id="KZ452037">
    <property type="protein sequence ID" value="PKA49596.1"/>
    <property type="molecule type" value="Genomic_DNA"/>
</dbReference>
<keyword evidence="3" id="KW-1185">Reference proteome</keyword>
<proteinExistence type="predicted"/>
<accession>A0A2I0A229</accession>
<evidence type="ECO:0000256" key="1">
    <source>
        <dbReference type="SAM" id="Coils"/>
    </source>
</evidence>
<evidence type="ECO:0008006" key="4">
    <source>
        <dbReference type="Google" id="ProtNLM"/>
    </source>
</evidence>
<feature type="coiled-coil region" evidence="1">
    <location>
        <begin position="110"/>
        <end position="137"/>
    </location>
</feature>
<dbReference type="PANTHER" id="PTHR33499:SF40">
    <property type="entry name" value="TRANSPOSASE-ASSOCIATED DOMAIN-CONTAINING PROTEIN"/>
    <property type="match status" value="1"/>
</dbReference>
<keyword evidence="1" id="KW-0175">Coiled coil</keyword>
<dbReference type="Proteomes" id="UP000236161">
    <property type="component" value="Unassembled WGS sequence"/>
</dbReference>
<evidence type="ECO:0000313" key="3">
    <source>
        <dbReference type="Proteomes" id="UP000236161"/>
    </source>
</evidence>
<gene>
    <name evidence="2" type="ORF">AXF42_Ash004136</name>
</gene>
<evidence type="ECO:0000313" key="2">
    <source>
        <dbReference type="EMBL" id="PKA49596.1"/>
    </source>
</evidence>
<dbReference type="PANTHER" id="PTHR33499">
    <property type="entry name" value="OS12G0282400 PROTEIN-RELATED"/>
    <property type="match status" value="1"/>
</dbReference>
<name>A0A2I0A229_9ASPA</name>